<dbReference type="RefSeq" id="WP_164532788.1">
    <property type="nucleotide sequence ID" value="NZ_JAALFG010000001.1"/>
</dbReference>
<dbReference type="AlphaFoldDB" id="A0A6M1SI56"/>
<reference evidence="1 2" key="2">
    <citation type="submission" date="2020-03" db="EMBL/GenBank/DDBJ databases">
        <title>Devosia chinhatensis sp. nov., isolated from a hexachlorocyclohexane (HCH) dump site in India.</title>
        <authorList>
            <person name="Kumar M."/>
            <person name="Lal R."/>
        </authorList>
    </citation>
    <scope>NUCLEOTIDE SEQUENCE [LARGE SCALE GENOMIC DNA]</scope>
    <source>
        <strain evidence="1 2">H239</strain>
    </source>
</reference>
<evidence type="ECO:0000313" key="1">
    <source>
        <dbReference type="EMBL" id="NGP16534.1"/>
    </source>
</evidence>
<reference evidence="1 2" key="1">
    <citation type="submission" date="2020-02" db="EMBL/GenBank/DDBJ databases">
        <authorList>
            <person name="Khan S.A."/>
            <person name="Jeon C.O."/>
            <person name="Chun B.H."/>
        </authorList>
    </citation>
    <scope>NUCLEOTIDE SEQUENCE [LARGE SCALE GENOMIC DNA]</scope>
    <source>
        <strain evidence="1 2">H239</strain>
    </source>
</reference>
<gene>
    <name evidence="1" type="ORF">G5575_01490</name>
</gene>
<protein>
    <submittedName>
        <fullName evidence="1">Uncharacterized protein</fullName>
    </submittedName>
</protein>
<dbReference type="Proteomes" id="UP000474802">
    <property type="component" value="Unassembled WGS sequence"/>
</dbReference>
<accession>A0A6M1SI56</accession>
<sequence>MLSILERLAAVHENLGEEAFHRACHKVRHAIAQVVLVEAERLAEVKDARRKRAVNHNKQIGT</sequence>
<proteinExistence type="predicted"/>
<name>A0A6M1SI56_9HYPH</name>
<organism evidence="1 2">
    <name type="scientific">Devosia aurantiaca</name>
    <dbReference type="NCBI Taxonomy" id="2714858"/>
    <lineage>
        <taxon>Bacteria</taxon>
        <taxon>Pseudomonadati</taxon>
        <taxon>Pseudomonadota</taxon>
        <taxon>Alphaproteobacteria</taxon>
        <taxon>Hyphomicrobiales</taxon>
        <taxon>Devosiaceae</taxon>
        <taxon>Devosia</taxon>
    </lineage>
</organism>
<keyword evidence="2" id="KW-1185">Reference proteome</keyword>
<evidence type="ECO:0000313" key="2">
    <source>
        <dbReference type="Proteomes" id="UP000474802"/>
    </source>
</evidence>
<dbReference type="EMBL" id="JAALFG010000001">
    <property type="protein sequence ID" value="NGP16534.1"/>
    <property type="molecule type" value="Genomic_DNA"/>
</dbReference>
<comment type="caution">
    <text evidence="1">The sequence shown here is derived from an EMBL/GenBank/DDBJ whole genome shotgun (WGS) entry which is preliminary data.</text>
</comment>